<sequence>MILPANTGPPETPRTSDIEPKALEQQAASTITTATCLLLVSRLANYHRSEAFNLPFGYLAMTRTA</sequence>
<dbReference type="STRING" id="1121877.FEAC_16170"/>
<organism evidence="1 2">
    <name type="scientific">Ferrimicrobium acidiphilum DSM 19497</name>
    <dbReference type="NCBI Taxonomy" id="1121877"/>
    <lineage>
        <taxon>Bacteria</taxon>
        <taxon>Bacillati</taxon>
        <taxon>Actinomycetota</taxon>
        <taxon>Acidimicrobiia</taxon>
        <taxon>Acidimicrobiales</taxon>
        <taxon>Acidimicrobiaceae</taxon>
        <taxon>Ferrimicrobium</taxon>
    </lineage>
</organism>
<protein>
    <submittedName>
        <fullName evidence="1">Uncharacterized protein</fullName>
    </submittedName>
</protein>
<reference evidence="1 2" key="1">
    <citation type="submission" date="2015-01" db="EMBL/GenBank/DDBJ databases">
        <title>Draft genome of the acidophilic iron oxidizer Ferrimicrobium acidiphilum strain T23.</title>
        <authorList>
            <person name="Poehlein A."/>
            <person name="Eisen S."/>
            <person name="Schloemann M."/>
            <person name="Johnson B.D."/>
            <person name="Daniel R."/>
            <person name="Muehling M."/>
        </authorList>
    </citation>
    <scope>NUCLEOTIDE SEQUENCE [LARGE SCALE GENOMIC DNA]</scope>
    <source>
        <strain evidence="1 2">T23</strain>
    </source>
</reference>
<evidence type="ECO:0000313" key="2">
    <source>
        <dbReference type="Proteomes" id="UP000032336"/>
    </source>
</evidence>
<gene>
    <name evidence="1" type="ORF">FEAC_16170</name>
</gene>
<dbReference type="AlphaFoldDB" id="A0A0D8FTT1"/>
<evidence type="ECO:0000313" key="1">
    <source>
        <dbReference type="EMBL" id="KJE76688.1"/>
    </source>
</evidence>
<name>A0A0D8FTT1_9ACTN</name>
<dbReference type="Proteomes" id="UP000032336">
    <property type="component" value="Unassembled WGS sequence"/>
</dbReference>
<proteinExistence type="predicted"/>
<keyword evidence="2" id="KW-1185">Reference proteome</keyword>
<accession>A0A0D8FTT1</accession>
<dbReference type="EMBL" id="JXUW01000013">
    <property type="protein sequence ID" value="KJE76688.1"/>
    <property type="molecule type" value="Genomic_DNA"/>
</dbReference>
<comment type="caution">
    <text evidence="1">The sequence shown here is derived from an EMBL/GenBank/DDBJ whole genome shotgun (WGS) entry which is preliminary data.</text>
</comment>